<evidence type="ECO:0000313" key="2">
    <source>
        <dbReference type="Proteomes" id="UP000027665"/>
    </source>
</evidence>
<sequence length="69" mass="7534">MQHVSKSGEPKILERRLFADYGKAGVRVAGIRAVPLLCEGKIDLCELAAGISVGKPPQTSKTARFYQFE</sequence>
<dbReference type="STRING" id="2754.EH55_06685"/>
<organism evidence="1 2">
    <name type="scientific">Synergistes jonesii</name>
    <dbReference type="NCBI Taxonomy" id="2754"/>
    <lineage>
        <taxon>Bacteria</taxon>
        <taxon>Thermotogati</taxon>
        <taxon>Synergistota</taxon>
        <taxon>Synergistia</taxon>
        <taxon>Synergistales</taxon>
        <taxon>Synergistaceae</taxon>
        <taxon>Synergistes</taxon>
    </lineage>
</organism>
<dbReference type="AlphaFoldDB" id="A0A073IRI0"/>
<dbReference type="EMBL" id="JMKI01000036">
    <property type="protein sequence ID" value="KEJ92061.1"/>
    <property type="molecule type" value="Genomic_DNA"/>
</dbReference>
<gene>
    <name evidence="1" type="ORF">EH55_06685</name>
</gene>
<dbReference type="RefSeq" id="WP_037976822.1">
    <property type="nucleotide sequence ID" value="NZ_JQEK01000024.1"/>
</dbReference>
<name>A0A073IRI0_9BACT</name>
<reference evidence="1 2" key="1">
    <citation type="submission" date="2014-04" db="EMBL/GenBank/DDBJ databases">
        <title>Draft Genome Sequence of Synergistes jonesii.</title>
        <authorList>
            <person name="Coil D.A."/>
            <person name="Eisen J.A."/>
            <person name="Holland-Moritz H.E."/>
        </authorList>
    </citation>
    <scope>NUCLEOTIDE SEQUENCE [LARGE SCALE GENOMIC DNA]</scope>
    <source>
        <strain evidence="1 2">78-1</strain>
    </source>
</reference>
<comment type="caution">
    <text evidence="1">The sequence shown here is derived from an EMBL/GenBank/DDBJ whole genome shotgun (WGS) entry which is preliminary data.</text>
</comment>
<keyword evidence="2" id="KW-1185">Reference proteome</keyword>
<proteinExistence type="predicted"/>
<dbReference type="Proteomes" id="UP000027665">
    <property type="component" value="Unassembled WGS sequence"/>
</dbReference>
<evidence type="ECO:0000313" key="1">
    <source>
        <dbReference type="EMBL" id="KEJ92061.1"/>
    </source>
</evidence>
<protein>
    <submittedName>
        <fullName evidence="1">Uncharacterized protein</fullName>
    </submittedName>
</protein>
<accession>A0A073IRI0</accession>